<keyword evidence="1" id="KW-0472">Membrane</keyword>
<proteinExistence type="predicted"/>
<dbReference type="OrthoDB" id="2745105at2759"/>
<keyword evidence="1" id="KW-0812">Transmembrane</keyword>
<dbReference type="PANTHER" id="PTHR40465:SF1">
    <property type="entry name" value="DUF6534 DOMAIN-CONTAINING PROTEIN"/>
    <property type="match status" value="1"/>
</dbReference>
<feature type="transmembrane region" description="Helical" evidence="1">
    <location>
        <begin position="115"/>
        <end position="142"/>
    </location>
</feature>
<dbReference type="InterPro" id="IPR045339">
    <property type="entry name" value="DUF6534"/>
</dbReference>
<feature type="transmembrane region" description="Helical" evidence="1">
    <location>
        <begin position="76"/>
        <end position="103"/>
    </location>
</feature>
<gene>
    <name evidence="3" type="ORF">NEOLEDRAFT_56172</name>
</gene>
<evidence type="ECO:0000313" key="4">
    <source>
        <dbReference type="Proteomes" id="UP000076761"/>
    </source>
</evidence>
<evidence type="ECO:0000256" key="1">
    <source>
        <dbReference type="SAM" id="Phobius"/>
    </source>
</evidence>
<keyword evidence="4" id="KW-1185">Reference proteome</keyword>
<keyword evidence="1" id="KW-1133">Transmembrane helix</keyword>
<evidence type="ECO:0000259" key="2">
    <source>
        <dbReference type="Pfam" id="PF20152"/>
    </source>
</evidence>
<feature type="transmembrane region" description="Helical" evidence="1">
    <location>
        <begin position="148"/>
        <end position="171"/>
    </location>
</feature>
<dbReference type="InParanoid" id="A0A165U713"/>
<reference evidence="3 4" key="1">
    <citation type="journal article" date="2016" name="Mol. Biol. Evol.">
        <title>Comparative Genomics of Early-Diverging Mushroom-Forming Fungi Provides Insights into the Origins of Lignocellulose Decay Capabilities.</title>
        <authorList>
            <person name="Nagy L.G."/>
            <person name="Riley R."/>
            <person name="Tritt A."/>
            <person name="Adam C."/>
            <person name="Daum C."/>
            <person name="Floudas D."/>
            <person name="Sun H."/>
            <person name="Yadav J.S."/>
            <person name="Pangilinan J."/>
            <person name="Larsson K.H."/>
            <person name="Matsuura K."/>
            <person name="Barry K."/>
            <person name="Labutti K."/>
            <person name="Kuo R."/>
            <person name="Ohm R.A."/>
            <person name="Bhattacharya S.S."/>
            <person name="Shirouzu T."/>
            <person name="Yoshinaga Y."/>
            <person name="Martin F.M."/>
            <person name="Grigoriev I.V."/>
            <person name="Hibbett D.S."/>
        </authorList>
    </citation>
    <scope>NUCLEOTIDE SEQUENCE [LARGE SCALE GENOMIC DNA]</scope>
    <source>
        <strain evidence="3 4">HHB14362 ss-1</strain>
    </source>
</reference>
<sequence>MIIRLWVFPPKGSYPCLHIVKIPMNRVFASKIWLISGHNKPLMISIIIVTLLVFGFSTGGAVKVSEAKMLSGMHSIAVFLYLAFSSFVVADALIAASLCTLLWKSRTYFPSTNSLLSTLIMYSVHTGVLTCTCAFACLISYATMPNNLVFIGIYIVTGKLYLNALLAFLNARTLLRGDQPRIEIVSS</sequence>
<organism evidence="3 4">
    <name type="scientific">Neolentinus lepideus HHB14362 ss-1</name>
    <dbReference type="NCBI Taxonomy" id="1314782"/>
    <lineage>
        <taxon>Eukaryota</taxon>
        <taxon>Fungi</taxon>
        <taxon>Dikarya</taxon>
        <taxon>Basidiomycota</taxon>
        <taxon>Agaricomycotina</taxon>
        <taxon>Agaricomycetes</taxon>
        <taxon>Gloeophyllales</taxon>
        <taxon>Gloeophyllaceae</taxon>
        <taxon>Neolentinus</taxon>
    </lineage>
</organism>
<dbReference type="Proteomes" id="UP000076761">
    <property type="component" value="Unassembled WGS sequence"/>
</dbReference>
<name>A0A165U713_9AGAM</name>
<dbReference type="STRING" id="1314782.A0A165U713"/>
<protein>
    <recommendedName>
        <fullName evidence="2">DUF6534 domain-containing protein</fullName>
    </recommendedName>
</protein>
<accession>A0A165U713</accession>
<evidence type="ECO:0000313" key="3">
    <source>
        <dbReference type="EMBL" id="KZT27737.1"/>
    </source>
</evidence>
<feature type="domain" description="DUF6534" evidence="2">
    <location>
        <begin position="88"/>
        <end position="172"/>
    </location>
</feature>
<dbReference type="PANTHER" id="PTHR40465">
    <property type="entry name" value="CHROMOSOME 1, WHOLE GENOME SHOTGUN SEQUENCE"/>
    <property type="match status" value="1"/>
</dbReference>
<feature type="transmembrane region" description="Helical" evidence="1">
    <location>
        <begin position="42"/>
        <end position="64"/>
    </location>
</feature>
<dbReference type="Pfam" id="PF20152">
    <property type="entry name" value="DUF6534"/>
    <property type="match status" value="1"/>
</dbReference>
<dbReference type="AlphaFoldDB" id="A0A165U713"/>
<dbReference type="EMBL" id="KV425560">
    <property type="protein sequence ID" value="KZT27737.1"/>
    <property type="molecule type" value="Genomic_DNA"/>
</dbReference>